<dbReference type="PROSITE" id="PS51257">
    <property type="entry name" value="PROKAR_LIPOPROTEIN"/>
    <property type="match status" value="1"/>
</dbReference>
<dbReference type="AlphaFoldDB" id="A0A9N9TZK6"/>
<feature type="region of interest" description="Disordered" evidence="1">
    <location>
        <begin position="89"/>
        <end position="119"/>
    </location>
</feature>
<name>A0A9N9TZK6_PHYSR</name>
<feature type="signal peptide" evidence="2">
    <location>
        <begin position="1"/>
        <end position="17"/>
    </location>
</feature>
<protein>
    <submittedName>
        <fullName evidence="3">Uncharacterized protein</fullName>
    </submittedName>
</protein>
<sequence>MKFQLVLVLSLAALACAVPTTPSPVNGPEKRVTIDEDGTITVLSGSGKKIVISKAIGHPGPKDIEISVDGPFGPVKRIQVDGATSERTVDLFDVPAKHTEEDREKRSSKESKDKKNKKPQTEVLSQIFKEFEGVVDEASYENLLGKINSAVQAGELNPAVYEVLQSLNHYKYAERYGNVVPFMVRGYPYGNQYATPQQQGQYQGVGVPRLPFVQQYFGAREQFQQGKESQYPQQYYQKSQQYYQKPQQYYQQPEQYYQQSQQYYPQPQQYYQQPQQYYQQSQQYYQQPEQTAFSPRWTQWRSLVEPSVNPMHYF</sequence>
<reference evidence="3" key="1">
    <citation type="submission" date="2022-01" db="EMBL/GenBank/DDBJ databases">
        <authorList>
            <person name="King R."/>
        </authorList>
    </citation>
    <scope>NUCLEOTIDE SEQUENCE</scope>
</reference>
<feature type="compositionally biased region" description="Basic and acidic residues" evidence="1">
    <location>
        <begin position="89"/>
        <end position="113"/>
    </location>
</feature>
<gene>
    <name evidence="3" type="ORF">PHYEVI_LOCUS11360</name>
</gene>
<proteinExistence type="predicted"/>
<feature type="chain" id="PRO_5040516319" evidence="2">
    <location>
        <begin position="18"/>
        <end position="314"/>
    </location>
</feature>
<organism evidence="3 4">
    <name type="scientific">Phyllotreta striolata</name>
    <name type="common">Striped flea beetle</name>
    <name type="synonym">Crioceris striolata</name>
    <dbReference type="NCBI Taxonomy" id="444603"/>
    <lineage>
        <taxon>Eukaryota</taxon>
        <taxon>Metazoa</taxon>
        <taxon>Ecdysozoa</taxon>
        <taxon>Arthropoda</taxon>
        <taxon>Hexapoda</taxon>
        <taxon>Insecta</taxon>
        <taxon>Pterygota</taxon>
        <taxon>Neoptera</taxon>
        <taxon>Endopterygota</taxon>
        <taxon>Coleoptera</taxon>
        <taxon>Polyphaga</taxon>
        <taxon>Cucujiformia</taxon>
        <taxon>Chrysomeloidea</taxon>
        <taxon>Chrysomelidae</taxon>
        <taxon>Galerucinae</taxon>
        <taxon>Alticini</taxon>
        <taxon>Phyllotreta</taxon>
    </lineage>
</organism>
<evidence type="ECO:0000256" key="2">
    <source>
        <dbReference type="SAM" id="SignalP"/>
    </source>
</evidence>
<keyword evidence="4" id="KW-1185">Reference proteome</keyword>
<accession>A0A9N9TZK6</accession>
<keyword evidence="2" id="KW-0732">Signal</keyword>
<evidence type="ECO:0000256" key="1">
    <source>
        <dbReference type="SAM" id="MobiDB-lite"/>
    </source>
</evidence>
<evidence type="ECO:0000313" key="3">
    <source>
        <dbReference type="EMBL" id="CAG9865115.1"/>
    </source>
</evidence>
<dbReference type="OrthoDB" id="6736457at2759"/>
<evidence type="ECO:0000313" key="4">
    <source>
        <dbReference type="Proteomes" id="UP001153712"/>
    </source>
</evidence>
<dbReference type="Proteomes" id="UP001153712">
    <property type="component" value="Chromosome 9"/>
</dbReference>
<dbReference type="EMBL" id="OU900102">
    <property type="protein sequence ID" value="CAG9865115.1"/>
    <property type="molecule type" value="Genomic_DNA"/>
</dbReference>